<keyword evidence="2" id="KW-0472">Membrane</keyword>
<comment type="caution">
    <text evidence="3">The sequence shown here is derived from an EMBL/GenBank/DDBJ whole genome shotgun (WGS) entry which is preliminary data.</text>
</comment>
<name>A0A640KXT5_LEITA</name>
<dbReference type="EMBL" id="BLBS01000054">
    <property type="protein sequence ID" value="GET92377.1"/>
    <property type="molecule type" value="Genomic_DNA"/>
</dbReference>
<dbReference type="SUPFAM" id="SSF52540">
    <property type="entry name" value="P-loop containing nucleoside triphosphate hydrolases"/>
    <property type="match status" value="1"/>
</dbReference>
<dbReference type="AlphaFoldDB" id="A0A640KXT5"/>
<feature type="region of interest" description="Disordered" evidence="1">
    <location>
        <begin position="134"/>
        <end position="173"/>
    </location>
</feature>
<keyword evidence="2" id="KW-1133">Transmembrane helix</keyword>
<feature type="compositionally biased region" description="Gly residues" evidence="1">
    <location>
        <begin position="156"/>
        <end position="165"/>
    </location>
</feature>
<evidence type="ECO:0000313" key="3">
    <source>
        <dbReference type="EMBL" id="GET92377.1"/>
    </source>
</evidence>
<evidence type="ECO:0000256" key="2">
    <source>
        <dbReference type="SAM" id="Phobius"/>
    </source>
</evidence>
<dbReference type="VEuPathDB" id="TriTrypDB:LtaPh_3430200"/>
<accession>A0A640KXT5</accession>
<organism evidence="3 4">
    <name type="scientific">Leishmania tarentolae</name>
    <name type="common">Sauroleishmania tarentolae</name>
    <dbReference type="NCBI Taxonomy" id="5689"/>
    <lineage>
        <taxon>Eukaryota</taxon>
        <taxon>Discoba</taxon>
        <taxon>Euglenozoa</taxon>
        <taxon>Kinetoplastea</taxon>
        <taxon>Metakinetoplastina</taxon>
        <taxon>Trypanosomatida</taxon>
        <taxon>Trypanosomatidae</taxon>
        <taxon>Leishmaniinae</taxon>
        <taxon>Leishmania</taxon>
        <taxon>lizard Leishmania</taxon>
    </lineage>
</organism>
<dbReference type="OrthoDB" id="445357at2759"/>
<feature type="transmembrane region" description="Helical" evidence="2">
    <location>
        <begin position="103"/>
        <end position="123"/>
    </location>
</feature>
<proteinExistence type="predicted"/>
<dbReference type="Pfam" id="PF13671">
    <property type="entry name" value="AAA_33"/>
    <property type="match status" value="1"/>
</dbReference>
<keyword evidence="2" id="KW-0812">Transmembrane</keyword>
<protein>
    <submittedName>
        <fullName evidence="3">Uncharacterized protein</fullName>
    </submittedName>
</protein>
<keyword evidence="4" id="KW-1185">Reference proteome</keyword>
<dbReference type="Proteomes" id="UP000419144">
    <property type="component" value="Unassembled WGS sequence"/>
</dbReference>
<dbReference type="InterPro" id="IPR027417">
    <property type="entry name" value="P-loop_NTPase"/>
</dbReference>
<sequence length="332" mass="37603">MVTRCKRTNTRNRALWSGERSSLCRVFHYAHGIIVASILSYRSDALPSSPQDGKRTAYKGIYHKRTAPISHRRMLPQAKKHRVMSGMVAALVKRHPILRESRVRTVIVSVFCFLLVIAIRFLYRYAHLSAKNTKRVSRRSSRITKDKREHSKSHGGGRSSGGGGSSSKRKKTDPSLPTVLILIGIHGSGKSFWAKRYTEMVHKSYVIISSDAIRSSLTGTINNYMREDEVEEHILKEVLRTLELRRSCIVDDCQHNLSPAFRAKLMALAPDGKANRVVKTFSVKPSYALMRIQGDLEEGIARYAPTIVELEQQVELVAEFEKANTDDDWIQN</sequence>
<dbReference type="Gene3D" id="3.40.50.300">
    <property type="entry name" value="P-loop containing nucleotide triphosphate hydrolases"/>
    <property type="match status" value="1"/>
</dbReference>
<reference evidence="3" key="1">
    <citation type="submission" date="2019-11" db="EMBL/GenBank/DDBJ databases">
        <title>Leishmania tarentolae CDS.</title>
        <authorList>
            <person name="Goto Y."/>
            <person name="Yamagishi J."/>
        </authorList>
    </citation>
    <scope>NUCLEOTIDE SEQUENCE [LARGE SCALE GENOMIC DNA]</scope>
    <source>
        <strain evidence="3">Parrot Tar II</strain>
    </source>
</reference>
<evidence type="ECO:0000313" key="4">
    <source>
        <dbReference type="Proteomes" id="UP000419144"/>
    </source>
</evidence>
<gene>
    <name evidence="3" type="ORF">LtaPh_3430200</name>
</gene>
<evidence type="ECO:0000256" key="1">
    <source>
        <dbReference type="SAM" id="MobiDB-lite"/>
    </source>
</evidence>